<reference evidence="1 2" key="1">
    <citation type="submission" date="2019-07" db="EMBL/GenBank/DDBJ databases">
        <title>Genome sequencing for Ferrovibrio sp. K5.</title>
        <authorList>
            <person name="Park S.-J."/>
        </authorList>
    </citation>
    <scope>NUCLEOTIDE SEQUENCE [LARGE SCALE GENOMIC DNA]</scope>
    <source>
        <strain evidence="1 2">K5</strain>
    </source>
</reference>
<dbReference type="GO" id="GO:0016616">
    <property type="term" value="F:oxidoreductase activity, acting on the CH-OH group of donors, NAD or NADP as acceptor"/>
    <property type="evidence" value="ECO:0007669"/>
    <property type="project" value="TreeGrafter"/>
</dbReference>
<organism evidence="1 2">
    <name type="scientific">Ferrovibrio terrae</name>
    <dbReference type="NCBI Taxonomy" id="2594003"/>
    <lineage>
        <taxon>Bacteria</taxon>
        <taxon>Pseudomonadati</taxon>
        <taxon>Pseudomonadota</taxon>
        <taxon>Alphaproteobacteria</taxon>
        <taxon>Rhodospirillales</taxon>
        <taxon>Rhodospirillaceae</taxon>
        <taxon>Ferrovibrio</taxon>
    </lineage>
</organism>
<dbReference type="Pfam" id="PF00106">
    <property type="entry name" value="adh_short"/>
    <property type="match status" value="1"/>
</dbReference>
<dbReference type="RefSeq" id="WP_144069141.1">
    <property type="nucleotide sequence ID" value="NZ_CP041636.1"/>
</dbReference>
<keyword evidence="2" id="KW-1185">Reference proteome</keyword>
<dbReference type="InterPro" id="IPR052184">
    <property type="entry name" value="SDR_enzymes"/>
</dbReference>
<dbReference type="EMBL" id="CP041636">
    <property type="protein sequence ID" value="QDO98160.1"/>
    <property type="molecule type" value="Genomic_DNA"/>
</dbReference>
<dbReference type="PANTHER" id="PTHR45458:SF1">
    <property type="entry name" value="SHORT CHAIN DEHYDROGENASE"/>
    <property type="match status" value="1"/>
</dbReference>
<accession>A0A516H3J0</accession>
<sequence>MPTLLITGANRGIGLELTKRYATDGWTVIAACREPQSATALKAIRGITVEALDVTDYAAVDKLAQTYDGTAIDLLLNNAGIYGNRDGALKVSDFDIYLEVLRVNSVAPMKLALAFLPHLKAAQNRSGGGAKIATISSRMGSIEQGSGGSYAYRASKAAINAGMHNLALDLKSSNIACITLHPGWVKTDMGGSGADIDVGTSAAGLKKVIDSLTLKDTGKFYNYDGGEIPW</sequence>
<dbReference type="CDD" id="cd05325">
    <property type="entry name" value="carb_red_sniffer_like_SDR_c"/>
    <property type="match status" value="1"/>
</dbReference>
<dbReference type="KEGG" id="fer:FNB15_13160"/>
<dbReference type="InterPro" id="IPR036291">
    <property type="entry name" value="NAD(P)-bd_dom_sf"/>
</dbReference>
<protein>
    <submittedName>
        <fullName evidence="1">SDR family oxidoreductase</fullName>
    </submittedName>
</protein>
<evidence type="ECO:0000313" key="2">
    <source>
        <dbReference type="Proteomes" id="UP000317496"/>
    </source>
</evidence>
<dbReference type="AlphaFoldDB" id="A0A516H3J0"/>
<dbReference type="SUPFAM" id="SSF51735">
    <property type="entry name" value="NAD(P)-binding Rossmann-fold domains"/>
    <property type="match status" value="1"/>
</dbReference>
<dbReference type="PANTHER" id="PTHR45458">
    <property type="entry name" value="SHORT-CHAIN DEHYDROGENASE/REDUCTASE SDR"/>
    <property type="match status" value="1"/>
</dbReference>
<gene>
    <name evidence="1" type="ORF">FNB15_13160</name>
</gene>
<dbReference type="Proteomes" id="UP000317496">
    <property type="component" value="Chromosome"/>
</dbReference>
<dbReference type="Gene3D" id="3.40.50.720">
    <property type="entry name" value="NAD(P)-binding Rossmann-like Domain"/>
    <property type="match status" value="1"/>
</dbReference>
<proteinExistence type="predicted"/>
<dbReference type="OrthoDB" id="9785826at2"/>
<evidence type="ECO:0000313" key="1">
    <source>
        <dbReference type="EMBL" id="QDO98160.1"/>
    </source>
</evidence>
<dbReference type="InterPro" id="IPR002347">
    <property type="entry name" value="SDR_fam"/>
</dbReference>
<name>A0A516H3J0_9PROT</name>
<dbReference type="PRINTS" id="PR00081">
    <property type="entry name" value="GDHRDH"/>
</dbReference>